<dbReference type="EMBL" id="PDCK01000043">
    <property type="protein sequence ID" value="PRQ28866.1"/>
    <property type="molecule type" value="Genomic_DNA"/>
</dbReference>
<dbReference type="Gramene" id="PRQ28866">
    <property type="protein sequence ID" value="PRQ28866"/>
    <property type="gene ID" value="RchiOBHm_Chr5g0007631"/>
</dbReference>
<dbReference type="AlphaFoldDB" id="A0A2P6Q3W3"/>
<reference evidence="1 2" key="1">
    <citation type="journal article" date="2018" name="Nat. Genet.">
        <title>The Rosa genome provides new insights in the design of modern roses.</title>
        <authorList>
            <person name="Bendahmane M."/>
        </authorList>
    </citation>
    <scope>NUCLEOTIDE SEQUENCE [LARGE SCALE GENOMIC DNA]</scope>
    <source>
        <strain evidence="2">cv. Old Blush</strain>
    </source>
</reference>
<sequence>MVGVRIVMGALRVSGRRGSCRERMRQPWIEFGEDCGPSDFGVISCAFFSLFSKMALVLSGR</sequence>
<evidence type="ECO:0000313" key="1">
    <source>
        <dbReference type="EMBL" id="PRQ28866.1"/>
    </source>
</evidence>
<dbReference type="Proteomes" id="UP000238479">
    <property type="component" value="Chromosome 5"/>
</dbReference>
<comment type="caution">
    <text evidence="1">The sequence shown here is derived from an EMBL/GenBank/DDBJ whole genome shotgun (WGS) entry which is preliminary data.</text>
</comment>
<name>A0A2P6Q3W3_ROSCH</name>
<gene>
    <name evidence="1" type="ORF">RchiOBHm_Chr5g0007631</name>
</gene>
<evidence type="ECO:0000313" key="2">
    <source>
        <dbReference type="Proteomes" id="UP000238479"/>
    </source>
</evidence>
<proteinExistence type="predicted"/>
<organism evidence="1 2">
    <name type="scientific">Rosa chinensis</name>
    <name type="common">China rose</name>
    <dbReference type="NCBI Taxonomy" id="74649"/>
    <lineage>
        <taxon>Eukaryota</taxon>
        <taxon>Viridiplantae</taxon>
        <taxon>Streptophyta</taxon>
        <taxon>Embryophyta</taxon>
        <taxon>Tracheophyta</taxon>
        <taxon>Spermatophyta</taxon>
        <taxon>Magnoliopsida</taxon>
        <taxon>eudicotyledons</taxon>
        <taxon>Gunneridae</taxon>
        <taxon>Pentapetalae</taxon>
        <taxon>rosids</taxon>
        <taxon>fabids</taxon>
        <taxon>Rosales</taxon>
        <taxon>Rosaceae</taxon>
        <taxon>Rosoideae</taxon>
        <taxon>Rosoideae incertae sedis</taxon>
        <taxon>Rosa</taxon>
    </lineage>
</organism>
<accession>A0A2P6Q3W3</accession>
<protein>
    <submittedName>
        <fullName evidence="1">Uncharacterized protein</fullName>
    </submittedName>
</protein>
<keyword evidence="2" id="KW-1185">Reference proteome</keyword>